<evidence type="ECO:0000256" key="2">
    <source>
        <dbReference type="ARBA" id="ARBA00004604"/>
    </source>
</evidence>
<keyword evidence="12" id="KW-1185">Reference proteome</keyword>
<dbReference type="InterPro" id="IPR026570">
    <property type="entry name" value="CCDC86"/>
</dbReference>
<dbReference type="PANTHER" id="PTHR13557:SF1">
    <property type="entry name" value="COILED-COIL DOMAIN-CONTAINING PROTEIN 86"/>
    <property type="match status" value="1"/>
</dbReference>
<keyword evidence="5" id="KW-0597">Phosphoprotein</keyword>
<feature type="compositionally biased region" description="Polar residues" evidence="10">
    <location>
        <begin position="165"/>
        <end position="190"/>
    </location>
</feature>
<comment type="subcellular location">
    <subcellularLocation>
        <location evidence="1">Chromosome</location>
    </subcellularLocation>
    <subcellularLocation>
        <location evidence="2">Nucleus</location>
        <location evidence="2">Nucleolus</location>
    </subcellularLocation>
</comment>
<evidence type="ECO:0000256" key="3">
    <source>
        <dbReference type="ARBA" id="ARBA00016738"/>
    </source>
</evidence>
<gene>
    <name evidence="11" type="ORF">SI7747_01001630</name>
</gene>
<dbReference type="AlphaFoldDB" id="A0A7I8IBU4"/>
<evidence type="ECO:0000313" key="11">
    <source>
        <dbReference type="EMBL" id="CAA2615276.1"/>
    </source>
</evidence>
<comment type="function">
    <text evidence="9">Required for proper chromosome segregation during mitosis and error-free mitotic progression.</text>
</comment>
<dbReference type="EMBL" id="LR743588">
    <property type="protein sequence ID" value="CAA2615276.1"/>
    <property type="molecule type" value="Genomic_DNA"/>
</dbReference>
<feature type="compositionally biased region" description="Low complexity" evidence="10">
    <location>
        <begin position="1"/>
        <end position="14"/>
    </location>
</feature>
<evidence type="ECO:0000256" key="6">
    <source>
        <dbReference type="ARBA" id="ARBA00022934"/>
    </source>
</evidence>
<accession>A0A7I8IBU4</accession>
<evidence type="ECO:0000256" key="5">
    <source>
        <dbReference type="ARBA" id="ARBA00022553"/>
    </source>
</evidence>
<evidence type="ECO:0000256" key="4">
    <source>
        <dbReference type="ARBA" id="ARBA00022454"/>
    </source>
</evidence>
<proteinExistence type="predicted"/>
<evidence type="ECO:0000256" key="1">
    <source>
        <dbReference type="ARBA" id="ARBA00004286"/>
    </source>
</evidence>
<dbReference type="GO" id="GO:0005694">
    <property type="term" value="C:chromosome"/>
    <property type="evidence" value="ECO:0007669"/>
    <property type="project" value="UniProtKB-SubCell"/>
</dbReference>
<protein>
    <recommendedName>
        <fullName evidence="3">Coiled-coil domain-containing protein 86</fullName>
    </recommendedName>
</protein>
<name>A0A7I8IBU4_SPIIN</name>
<organism evidence="11">
    <name type="scientific">Spirodela intermedia</name>
    <name type="common">Intermediate duckweed</name>
    <dbReference type="NCBI Taxonomy" id="51605"/>
    <lineage>
        <taxon>Eukaryota</taxon>
        <taxon>Viridiplantae</taxon>
        <taxon>Streptophyta</taxon>
        <taxon>Embryophyta</taxon>
        <taxon>Tracheophyta</taxon>
        <taxon>Spermatophyta</taxon>
        <taxon>Magnoliopsida</taxon>
        <taxon>Liliopsida</taxon>
        <taxon>Araceae</taxon>
        <taxon>Lemnoideae</taxon>
        <taxon>Spirodela</taxon>
    </lineage>
</organism>
<evidence type="ECO:0000256" key="9">
    <source>
        <dbReference type="ARBA" id="ARBA00093307"/>
    </source>
</evidence>
<dbReference type="GO" id="GO:0005730">
    <property type="term" value="C:nucleolus"/>
    <property type="evidence" value="ECO:0007669"/>
    <property type="project" value="UniProtKB-SubCell"/>
</dbReference>
<feature type="region of interest" description="Disordered" evidence="10">
    <location>
        <begin position="1"/>
        <end position="216"/>
    </location>
</feature>
<feature type="compositionally biased region" description="Basic and acidic residues" evidence="10">
    <location>
        <begin position="98"/>
        <end position="129"/>
    </location>
</feature>
<reference evidence="11 12" key="1">
    <citation type="submission" date="2019-12" db="EMBL/GenBank/DDBJ databases">
        <authorList>
            <person name="Scholz U."/>
            <person name="Mascher M."/>
            <person name="Fiebig A."/>
        </authorList>
    </citation>
    <scope>NUCLEOTIDE SEQUENCE</scope>
</reference>
<dbReference type="PANTHER" id="PTHR13557">
    <property type="entry name" value="COILED-COIL DOMAIN-CONTAINING PROTEIN 86"/>
    <property type="match status" value="1"/>
</dbReference>
<evidence type="ECO:0000256" key="7">
    <source>
        <dbReference type="ARBA" id="ARBA00023054"/>
    </source>
</evidence>
<evidence type="ECO:0000256" key="8">
    <source>
        <dbReference type="ARBA" id="ARBA00023242"/>
    </source>
</evidence>
<keyword evidence="4" id="KW-0158">Chromosome</keyword>
<dbReference type="Proteomes" id="UP001189122">
    <property type="component" value="Unassembled WGS sequence"/>
</dbReference>
<dbReference type="EMBL" id="CACRZD030000001">
    <property type="protein sequence ID" value="CAA6655040.1"/>
    <property type="molecule type" value="Genomic_DNA"/>
</dbReference>
<evidence type="ECO:0000256" key="10">
    <source>
        <dbReference type="SAM" id="MobiDB-lite"/>
    </source>
</evidence>
<keyword evidence="6" id="KW-0164">Citrullination</keyword>
<evidence type="ECO:0000313" key="12">
    <source>
        <dbReference type="Proteomes" id="UP001189122"/>
    </source>
</evidence>
<keyword evidence="7" id="KW-0175">Coiled coil</keyword>
<keyword evidence="8" id="KW-0539">Nucleus</keyword>
<feature type="compositionally biased region" description="Basic residues" evidence="10">
    <location>
        <begin position="130"/>
        <end position="146"/>
    </location>
</feature>
<sequence>MRGSAGRGTSARGPRQMRRRPWRWTPAATAEEEEERGGGELPPPSKRVAVPSLEDPDKPAPFGRPSYDGVIAGKVSGRKWKQVRQQRSSAMRVTRRSKPLELRNKEKELKKAFQERVKELKEEIRQSKVEKRRKREEREKKKKRTSSAREPCSRRSPTPRLCRRSPSQNSGSTSRSSMTPCSTRARNSRITRLAPSRPNFLISRRHSPSGSADPGRLSILVRNSIPIDIFRSLICIWYAVDVP</sequence>